<dbReference type="PANTHER" id="PTHR32170">
    <property type="entry name" value="PROTEASOME ACTIVATOR COMPLEX SUBUNIT 4"/>
    <property type="match status" value="1"/>
</dbReference>
<dbReference type="InterPro" id="IPR055455">
    <property type="entry name" value="HEAT_PSME4"/>
</dbReference>
<dbReference type="AlphaFoldDB" id="A0A9W8HXG6"/>
<dbReference type="GO" id="GO:0070628">
    <property type="term" value="F:proteasome binding"/>
    <property type="evidence" value="ECO:0007669"/>
    <property type="project" value="InterPro"/>
</dbReference>
<evidence type="ECO:0000259" key="1">
    <source>
        <dbReference type="Pfam" id="PF11919"/>
    </source>
</evidence>
<gene>
    <name evidence="3" type="primary">BLM3_1</name>
    <name evidence="3" type="ORF">H4R20_004506</name>
</gene>
<evidence type="ECO:0000259" key="2">
    <source>
        <dbReference type="Pfam" id="PF23096"/>
    </source>
</evidence>
<dbReference type="GO" id="GO:0005829">
    <property type="term" value="C:cytosol"/>
    <property type="evidence" value="ECO:0007669"/>
    <property type="project" value="TreeGrafter"/>
</dbReference>
<name>A0A9W8HXG6_9FUNG</name>
<accession>A0A9W8HXG6</accession>
<organism evidence="3 4">
    <name type="scientific">Coemansia guatemalensis</name>
    <dbReference type="NCBI Taxonomy" id="2761395"/>
    <lineage>
        <taxon>Eukaryota</taxon>
        <taxon>Fungi</taxon>
        <taxon>Fungi incertae sedis</taxon>
        <taxon>Zoopagomycota</taxon>
        <taxon>Kickxellomycotina</taxon>
        <taxon>Kickxellomycetes</taxon>
        <taxon>Kickxellales</taxon>
        <taxon>Kickxellaceae</taxon>
        <taxon>Coemansia</taxon>
    </lineage>
</organism>
<sequence>MAFDRIDPESQKAYDALHDVFFAEGKWDQIARLFSIESMRSPDEDNFGVSRAALFTQVFSLFDLPVLEKAWPAIEELARDHERVGAQRAVSEMIGGLLRGSKHWAQGSLDRMWELLIPLLTAVFAKLSSDTERFWQMCLQYTFARHDPRRYLPLIRLLLYTRRFDPQSEAPFAEQAKLEHVRMMVGAWDWRIASTIVASRPQLLDALAHPYKQVRDVSGVLMYMLSTAEFSVSYPEVEVAIDDLARYGPTGRDFSHWEGTQRAQSLIQEMIRKVEEWKADHVPSIEGTSNYSRGSKTLLTFFIAGYYFSSRRLAVEYVPSILPLASVLQEQHDDEELSGLAKAIMQFFSQVLYTAGMSEIVATKTLALLGDSSNMWHVVTKTLPLLCTLTFANRFTLSREIRTHILETTASFLEHEQIEVRQVASTSLTSLVKCANSQVIADANTRFSAMLGSRLPRVRYGKAPKDPAAYNRLVLTRHAGVLGLSCLVLAFPYAIPEWLPKVLVLLAGCIDDPNPIQSTVQHTFAEFRRTHMDTWHEDRKRFTSNQLEILTDMLVSPCYYA</sequence>
<reference evidence="3" key="1">
    <citation type="submission" date="2022-07" db="EMBL/GenBank/DDBJ databases">
        <title>Phylogenomic reconstructions and comparative analyses of Kickxellomycotina fungi.</title>
        <authorList>
            <person name="Reynolds N.K."/>
            <person name="Stajich J.E."/>
            <person name="Barry K."/>
            <person name="Grigoriev I.V."/>
            <person name="Crous P."/>
            <person name="Smith M.E."/>
        </authorList>
    </citation>
    <scope>NUCLEOTIDE SEQUENCE</scope>
    <source>
        <strain evidence="3">NRRL 1565</strain>
    </source>
</reference>
<dbReference type="GO" id="GO:0010499">
    <property type="term" value="P:proteasomal ubiquitin-independent protein catabolic process"/>
    <property type="evidence" value="ECO:0007669"/>
    <property type="project" value="TreeGrafter"/>
</dbReference>
<dbReference type="Proteomes" id="UP001140094">
    <property type="component" value="Unassembled WGS sequence"/>
</dbReference>
<evidence type="ECO:0000313" key="3">
    <source>
        <dbReference type="EMBL" id="KAJ2799270.1"/>
    </source>
</evidence>
<dbReference type="EMBL" id="JANBUO010001213">
    <property type="protein sequence ID" value="KAJ2799270.1"/>
    <property type="molecule type" value="Genomic_DNA"/>
</dbReference>
<dbReference type="InterPro" id="IPR021843">
    <property type="entry name" value="PSME4_C"/>
</dbReference>
<dbReference type="GO" id="GO:0016504">
    <property type="term" value="F:peptidase activator activity"/>
    <property type="evidence" value="ECO:0007669"/>
    <property type="project" value="InterPro"/>
</dbReference>
<feature type="domain" description="Proteasome activator complex subunit 4 C-terminal" evidence="1">
    <location>
        <begin position="475"/>
        <end position="561"/>
    </location>
</feature>
<keyword evidence="4" id="KW-1185">Reference proteome</keyword>
<proteinExistence type="predicted"/>
<keyword evidence="3" id="KW-0647">Proteasome</keyword>
<dbReference type="GO" id="GO:0005634">
    <property type="term" value="C:nucleus"/>
    <property type="evidence" value="ECO:0007669"/>
    <property type="project" value="TreeGrafter"/>
</dbReference>
<dbReference type="InterPro" id="IPR035309">
    <property type="entry name" value="PSME4"/>
</dbReference>
<protein>
    <submittedName>
        <fullName evidence="3">Proteasome activator BLM10</fullName>
    </submittedName>
</protein>
<dbReference type="OrthoDB" id="17907at2759"/>
<dbReference type="InterPro" id="IPR016024">
    <property type="entry name" value="ARM-type_fold"/>
</dbReference>
<dbReference type="PANTHER" id="PTHR32170:SF3">
    <property type="entry name" value="PROTEASOME ACTIVATOR COMPLEX SUBUNIT 4"/>
    <property type="match status" value="1"/>
</dbReference>
<dbReference type="Pfam" id="PF23096">
    <property type="entry name" value="HEAT_PSME4"/>
    <property type="match status" value="1"/>
</dbReference>
<dbReference type="GO" id="GO:0000502">
    <property type="term" value="C:proteasome complex"/>
    <property type="evidence" value="ECO:0007669"/>
    <property type="project" value="UniProtKB-KW"/>
</dbReference>
<comment type="caution">
    <text evidence="3">The sequence shown here is derived from an EMBL/GenBank/DDBJ whole genome shotgun (WGS) entry which is preliminary data.</text>
</comment>
<feature type="domain" description="Proteasome activator complex subunit 4-like HEAT repeat-like" evidence="2">
    <location>
        <begin position="9"/>
        <end position="163"/>
    </location>
</feature>
<evidence type="ECO:0000313" key="4">
    <source>
        <dbReference type="Proteomes" id="UP001140094"/>
    </source>
</evidence>
<dbReference type="Pfam" id="PF11919">
    <property type="entry name" value="PSME4_C"/>
    <property type="match status" value="1"/>
</dbReference>
<dbReference type="SUPFAM" id="SSF48371">
    <property type="entry name" value="ARM repeat"/>
    <property type="match status" value="1"/>
</dbReference>